<feature type="transmembrane region" description="Helical" evidence="6">
    <location>
        <begin position="49"/>
        <end position="69"/>
    </location>
</feature>
<evidence type="ECO:0000256" key="6">
    <source>
        <dbReference type="SAM" id="Phobius"/>
    </source>
</evidence>
<feature type="transmembrane region" description="Helical" evidence="6">
    <location>
        <begin position="7"/>
        <end position="29"/>
    </location>
</feature>
<name>A0A5A5TZM6_LEUCI</name>
<dbReference type="InterPro" id="IPR011701">
    <property type="entry name" value="MFS"/>
</dbReference>
<dbReference type="EMBL" id="BJJW01000002">
    <property type="protein sequence ID" value="GDZ83246.1"/>
    <property type="molecule type" value="Genomic_DNA"/>
</dbReference>
<keyword evidence="3 6" id="KW-0812">Transmembrane</keyword>
<evidence type="ECO:0000256" key="1">
    <source>
        <dbReference type="ARBA" id="ARBA00004651"/>
    </source>
</evidence>
<feature type="transmembrane region" description="Helical" evidence="6">
    <location>
        <begin position="165"/>
        <end position="184"/>
    </location>
</feature>
<dbReference type="Gene3D" id="1.20.1250.20">
    <property type="entry name" value="MFS general substrate transporter like domains"/>
    <property type="match status" value="1"/>
</dbReference>
<sequence>MRTNNWHVMPAVIASGILSFSGVLIETAMNVTFPQLMTEFSVTTNAVQWITTGYLLAIAVIIPISAFLIRNFSIRTLFMTANILFLIGIICDAFSPTLTWLLAGRVLQGIGTGIALPLMFHIILTHSPMRTRGMMMGIGSMITSLAPAIGPTYGGILLNSFGWRAIFWSLVILLVISLIIGMFSIPKEPVRLTEPFPFRSFVCLSIGLATGLLAIEQKSLPLYFIGLLALFMFYHVNKKQKMINLTLFRNVYFDAYMYGMLVYQAILLGLSFILPNYLQLYQQHNATVSGMFMFPGALIGALLAPIAGALLDRIGRFWPVFVGLCFSTTALICFVLFLPLLNFWSLLSLHVLMMVGVGLAYANFMTLTLGALKNHETADGNAVLNTMQQLVGAAATAIVAQILGQAMRQQPRQGVLTGAQTGIGYLAIFISCALVLFVFLHVRQKKN</sequence>
<organism evidence="8 9">
    <name type="scientific">Leuconostoc citreum</name>
    <dbReference type="NCBI Taxonomy" id="33964"/>
    <lineage>
        <taxon>Bacteria</taxon>
        <taxon>Bacillati</taxon>
        <taxon>Bacillota</taxon>
        <taxon>Bacilli</taxon>
        <taxon>Lactobacillales</taxon>
        <taxon>Lactobacillaceae</taxon>
        <taxon>Leuconostoc</taxon>
    </lineage>
</organism>
<reference evidence="8 9" key="1">
    <citation type="submission" date="2019-04" db="EMBL/GenBank/DDBJ databases">
        <title>A pseudo-fructophilic Leuconostoc citreum strain F192-5 isolated from peel of satsuma mandarin: the first report for isolation and characterization of strain-dependent fructophilic-like characteristics.</title>
        <authorList>
            <person name="Maeno S."/>
            <person name="Tanizawa Y."/>
            <person name="Kajikawa A."/>
            <person name="Kanesaki Y."/>
            <person name="Kubota E."/>
            <person name="Arita M."/>
            <person name="Leon D."/>
            <person name="Endo A."/>
        </authorList>
    </citation>
    <scope>NUCLEOTIDE SEQUENCE [LARGE SCALE GENOMIC DNA]</scope>
    <source>
        <strain evidence="8 9">F192-5</strain>
    </source>
</reference>
<evidence type="ECO:0000313" key="8">
    <source>
        <dbReference type="EMBL" id="GDZ83246.1"/>
    </source>
</evidence>
<feature type="transmembrane region" description="Helical" evidence="6">
    <location>
        <begin position="290"/>
        <end position="311"/>
    </location>
</feature>
<accession>A0A5A5TZM6</accession>
<dbReference type="Pfam" id="PF07690">
    <property type="entry name" value="MFS_1"/>
    <property type="match status" value="1"/>
</dbReference>
<gene>
    <name evidence="8" type="ORF">LCIT_04880</name>
</gene>
<dbReference type="AlphaFoldDB" id="A0A5A5TZM6"/>
<protein>
    <submittedName>
        <fullName evidence="8">MFS transporter</fullName>
    </submittedName>
</protein>
<feature type="transmembrane region" description="Helical" evidence="6">
    <location>
        <begin position="81"/>
        <end position="100"/>
    </location>
</feature>
<dbReference type="PROSITE" id="PS50850">
    <property type="entry name" value="MFS"/>
    <property type="match status" value="1"/>
</dbReference>
<feature type="transmembrane region" description="Helical" evidence="6">
    <location>
        <begin position="318"/>
        <end position="341"/>
    </location>
</feature>
<dbReference type="GO" id="GO:0022857">
    <property type="term" value="F:transmembrane transporter activity"/>
    <property type="evidence" value="ECO:0007669"/>
    <property type="project" value="InterPro"/>
</dbReference>
<evidence type="ECO:0000256" key="5">
    <source>
        <dbReference type="ARBA" id="ARBA00023136"/>
    </source>
</evidence>
<comment type="subcellular location">
    <subcellularLocation>
        <location evidence="1">Cell membrane</location>
        <topology evidence="1">Multi-pass membrane protein</topology>
    </subcellularLocation>
</comment>
<proteinExistence type="predicted"/>
<evidence type="ECO:0000256" key="3">
    <source>
        <dbReference type="ARBA" id="ARBA00022692"/>
    </source>
</evidence>
<feature type="transmembrane region" description="Helical" evidence="6">
    <location>
        <begin position="423"/>
        <end position="442"/>
    </location>
</feature>
<feature type="domain" description="Major facilitator superfamily (MFS) profile" evidence="7">
    <location>
        <begin position="7"/>
        <end position="446"/>
    </location>
</feature>
<dbReference type="PRINTS" id="PR01036">
    <property type="entry name" value="TCRTETB"/>
</dbReference>
<feature type="transmembrane region" description="Helical" evidence="6">
    <location>
        <begin position="220"/>
        <end position="236"/>
    </location>
</feature>
<evidence type="ECO:0000256" key="2">
    <source>
        <dbReference type="ARBA" id="ARBA00022448"/>
    </source>
</evidence>
<dbReference type="Gene3D" id="1.20.1720.10">
    <property type="entry name" value="Multidrug resistance protein D"/>
    <property type="match status" value="1"/>
</dbReference>
<dbReference type="PANTHER" id="PTHR42718:SF9">
    <property type="entry name" value="MAJOR FACILITATOR SUPERFAMILY MULTIDRUG TRANSPORTER MFSC"/>
    <property type="match status" value="1"/>
</dbReference>
<dbReference type="PANTHER" id="PTHR42718">
    <property type="entry name" value="MAJOR FACILITATOR SUPERFAMILY MULTIDRUG TRANSPORTER MFSC"/>
    <property type="match status" value="1"/>
</dbReference>
<evidence type="ECO:0000259" key="7">
    <source>
        <dbReference type="PROSITE" id="PS50850"/>
    </source>
</evidence>
<keyword evidence="2" id="KW-0813">Transport</keyword>
<keyword evidence="5 6" id="KW-0472">Membrane</keyword>
<keyword evidence="4 6" id="KW-1133">Transmembrane helix</keyword>
<feature type="transmembrane region" description="Helical" evidence="6">
    <location>
        <begin position="256"/>
        <end position="278"/>
    </location>
</feature>
<feature type="transmembrane region" description="Helical" evidence="6">
    <location>
        <begin position="136"/>
        <end position="153"/>
    </location>
</feature>
<evidence type="ECO:0000313" key="9">
    <source>
        <dbReference type="Proteomes" id="UP000323274"/>
    </source>
</evidence>
<feature type="transmembrane region" description="Helical" evidence="6">
    <location>
        <begin position="347"/>
        <end position="370"/>
    </location>
</feature>
<dbReference type="Proteomes" id="UP000323274">
    <property type="component" value="Unassembled WGS sequence"/>
</dbReference>
<feature type="transmembrane region" description="Helical" evidence="6">
    <location>
        <begin position="382"/>
        <end position="403"/>
    </location>
</feature>
<dbReference type="InterPro" id="IPR020846">
    <property type="entry name" value="MFS_dom"/>
</dbReference>
<comment type="caution">
    <text evidence="8">The sequence shown here is derived from an EMBL/GenBank/DDBJ whole genome shotgun (WGS) entry which is preliminary data.</text>
</comment>
<feature type="transmembrane region" description="Helical" evidence="6">
    <location>
        <begin position="196"/>
        <end position="214"/>
    </location>
</feature>
<dbReference type="RefSeq" id="WP_149333845.1">
    <property type="nucleotide sequence ID" value="NZ_BJJW01000002.1"/>
</dbReference>
<dbReference type="InterPro" id="IPR036259">
    <property type="entry name" value="MFS_trans_sf"/>
</dbReference>
<dbReference type="SUPFAM" id="SSF103473">
    <property type="entry name" value="MFS general substrate transporter"/>
    <property type="match status" value="1"/>
</dbReference>
<dbReference type="GO" id="GO:0005886">
    <property type="term" value="C:plasma membrane"/>
    <property type="evidence" value="ECO:0007669"/>
    <property type="project" value="UniProtKB-SubCell"/>
</dbReference>
<feature type="transmembrane region" description="Helical" evidence="6">
    <location>
        <begin position="106"/>
        <end position="124"/>
    </location>
</feature>
<evidence type="ECO:0000256" key="4">
    <source>
        <dbReference type="ARBA" id="ARBA00022989"/>
    </source>
</evidence>